<name>G4TEU2_SERID</name>
<feature type="region of interest" description="Disordered" evidence="1">
    <location>
        <begin position="1371"/>
        <end position="1428"/>
    </location>
</feature>
<feature type="compositionally biased region" description="Low complexity" evidence="1">
    <location>
        <begin position="163"/>
        <end position="173"/>
    </location>
</feature>
<feature type="compositionally biased region" description="Low complexity" evidence="1">
    <location>
        <begin position="710"/>
        <end position="746"/>
    </location>
</feature>
<feature type="compositionally biased region" description="Basic and acidic residues" evidence="1">
    <location>
        <begin position="775"/>
        <end position="801"/>
    </location>
</feature>
<feature type="region of interest" description="Disordered" evidence="1">
    <location>
        <begin position="1504"/>
        <end position="1550"/>
    </location>
</feature>
<evidence type="ECO:0000313" key="3">
    <source>
        <dbReference type="Proteomes" id="UP000007148"/>
    </source>
</evidence>
<feature type="region of interest" description="Disordered" evidence="1">
    <location>
        <begin position="627"/>
        <end position="668"/>
    </location>
</feature>
<feature type="compositionally biased region" description="Low complexity" evidence="1">
    <location>
        <begin position="1153"/>
        <end position="1166"/>
    </location>
</feature>
<feature type="region of interest" description="Disordered" evidence="1">
    <location>
        <begin position="1565"/>
        <end position="1589"/>
    </location>
</feature>
<feature type="compositionally biased region" description="Polar residues" evidence="1">
    <location>
        <begin position="428"/>
        <end position="450"/>
    </location>
</feature>
<dbReference type="EMBL" id="CAFZ01000065">
    <property type="protein sequence ID" value="CCA69826.1"/>
    <property type="molecule type" value="Genomic_DNA"/>
</dbReference>
<feature type="region of interest" description="Disordered" evidence="1">
    <location>
        <begin position="489"/>
        <end position="576"/>
    </location>
</feature>
<dbReference type="Proteomes" id="UP000007148">
    <property type="component" value="Unassembled WGS sequence"/>
</dbReference>
<dbReference type="OMA" id="FFAQNER"/>
<feature type="region of interest" description="Disordered" evidence="1">
    <location>
        <begin position="1282"/>
        <end position="1305"/>
    </location>
</feature>
<reference evidence="2 3" key="1">
    <citation type="journal article" date="2011" name="PLoS Pathog.">
        <title>Endophytic Life Strategies Decoded by Genome and Transcriptome Analyses of the Mutualistic Root Symbiont Piriformospora indica.</title>
        <authorList>
            <person name="Zuccaro A."/>
            <person name="Lahrmann U."/>
            <person name="Guldener U."/>
            <person name="Langen G."/>
            <person name="Pfiffi S."/>
            <person name="Biedenkopf D."/>
            <person name="Wong P."/>
            <person name="Samans B."/>
            <person name="Grimm C."/>
            <person name="Basiewicz M."/>
            <person name="Murat C."/>
            <person name="Martin F."/>
            <person name="Kogel K.H."/>
        </authorList>
    </citation>
    <scope>NUCLEOTIDE SEQUENCE [LARGE SCALE GENOMIC DNA]</scope>
    <source>
        <strain evidence="2 3">DSM 11827</strain>
    </source>
</reference>
<evidence type="ECO:0000256" key="1">
    <source>
        <dbReference type="SAM" id="MobiDB-lite"/>
    </source>
</evidence>
<feature type="compositionally biased region" description="Polar residues" evidence="1">
    <location>
        <begin position="218"/>
        <end position="229"/>
    </location>
</feature>
<feature type="compositionally biased region" description="Polar residues" evidence="1">
    <location>
        <begin position="459"/>
        <end position="476"/>
    </location>
</feature>
<organism evidence="2 3">
    <name type="scientific">Serendipita indica (strain DSM 11827)</name>
    <name type="common">Root endophyte fungus</name>
    <name type="synonym">Piriformospora indica</name>
    <dbReference type="NCBI Taxonomy" id="1109443"/>
    <lineage>
        <taxon>Eukaryota</taxon>
        <taxon>Fungi</taxon>
        <taxon>Dikarya</taxon>
        <taxon>Basidiomycota</taxon>
        <taxon>Agaricomycotina</taxon>
        <taxon>Agaricomycetes</taxon>
        <taxon>Sebacinales</taxon>
        <taxon>Serendipitaceae</taxon>
        <taxon>Serendipita</taxon>
    </lineage>
</organism>
<feature type="region of interest" description="Disordered" evidence="1">
    <location>
        <begin position="1086"/>
        <end position="1114"/>
    </location>
</feature>
<feature type="compositionally biased region" description="Polar residues" evidence="1">
    <location>
        <begin position="495"/>
        <end position="528"/>
    </location>
</feature>
<feature type="region of interest" description="Disordered" evidence="1">
    <location>
        <begin position="1127"/>
        <end position="1247"/>
    </location>
</feature>
<comment type="caution">
    <text evidence="2">The sequence shown here is derived from an EMBL/GenBank/DDBJ whole genome shotgun (WGS) entry which is preliminary data.</text>
</comment>
<feature type="compositionally biased region" description="Polar residues" evidence="1">
    <location>
        <begin position="1190"/>
        <end position="1203"/>
    </location>
</feature>
<sequence>MPKAKKSESRRPQVIDDILDQTPPPSSATSSFQPAPALPALATGQEFRTSLIFPDLSAHFKAAGRAPNVLESKIRSKLAQQRAYGAKEETITEEEEDLMFAALSSIQTIRRRGNSSATDTSLDMQYPESVSSSKASGPSSGSLINAFPDAPMPQETSIYPFASLSSHSSSSSPSRRHSNNLFGSSRFRDAAQMKGNHRQRNLSTSTNSQESMRAADVSASSDVDYTSDLQDVPEETPSSSSAASPIETSTDQQFSDKDKTPVAKSSRLPIPSKFPNGTPVTLAQIRRMSIALERAISTIVENDPDADEDEEKILAPHSVPLGGGYPNRRPLTAVSDPTQHIELDDLNAVLAFFAQNERARESGAVEEDEEATVVSPAPVSRMPGYVPGMARPISPRDISGHDSEDYSTTPRATSPVANGRGHRVLSPKRQTNNRPSTAPTRVGMTNTSHSVDWRHQEPETSSGLERSFSAGQQQYNRRAPEYVSNLSRMRPASPLSHNPPQTNGRTLTSSAHDASVHPSTSQQSNAVNQARGYGHDVYDRNPNQHQEASDITKGLQREKSLTRSMNGPALPDSPTIDQEAFQSYFPIPATGNWSLPPPQNPESSVSTSIAGIFMPQPSSHRAVVRTTTPVPPRSQTPNNIARSPITGITNPIDPIQRSSTPVLQRAVSPVARVGTPNYLVQRSPTSNGFNLDQDQRDSAIRRAISPRPTPSHTPSTSSMSAHNPLLHSSLGSSSRSSIDSIGSSYHSSEEGVNAKYKDVSDWLFDPESKGPVFVDPRKVKARNREDQDGSSKGDSHSKDDVSESIADQEDVLQLLTGLTKKDLSSIQQKLISAAVAREAEEAIRISQRRRRPSVQSREFVNSPTPKPAPAASSEVTAAQATPVSIASTIKRVQSPIIEASQPMTLPEHSSPVDERPKGPLIVARPPDHEDEPPVDYTATKEFEVPSPSLTPPLTQTTPAVDQSPRAKALAEALFGNEKLSPAPTPLRNQPSAEDIEDEIVKRAMAATAALKSPALSQDGNSPLRRKSTKRIDLQKISGPQLVSASMSVDAIPLASASVTSLAHGQSPLDSPKGGTKLGDRLRRLRGSLKHKPQASTHTRDASASSVIHEPSSSGLSQIVEYDPQTLQTPQIRSVPSNARGPQAQVGSKRPMNSPSVVSPPASAGPAGLKGIMARLRPKGGPRKEDGTLHPTGSNPSALLSASQLHDVESSSQSASSHLAQPVSPHFMAIGSPSEVHSSSASAHGQDEETLRRQLLRMGRNLGLDEEALNALILQAMSQKAKPTTAPDGRIDDAVHTNGDPPLTGTAISTLTRQASNRVKIEAVPRSRPAQEGTNQQGAVVRRTIIYPSASPLPPSTSPLPGQTRGNSIFRKLSSASRKRPISMQSQYSGKSVHDRIPTPPPPRHARRVSEDGLHPLPGSSYASNGRPGTSAGIVYDGASGLGRKSMDIPEGGLEQGIVEDGRALQVVEFENGEVIWSVLDTLRSPSEGLEEDYSYNHFPSRASFSSHASGADEISQNGYRNASRSVSRTESSGQTGSRFGDGSSPPETKVVYSDAREVRHLIGQLTSAAEYGSPGTDTPASAYSSDGLPVEEQLERLLQRIS</sequence>
<accession>G4TEU2</accession>
<protein>
    <submittedName>
        <fullName evidence="2">Uncharacterized protein</fullName>
    </submittedName>
</protein>
<dbReference type="InParanoid" id="G4TEU2"/>
<dbReference type="HOGENOM" id="CLU_250677_0_0_1"/>
<feature type="region of interest" description="Disordered" evidence="1">
    <location>
        <begin position="110"/>
        <end position="278"/>
    </location>
</feature>
<feature type="compositionally biased region" description="Polar residues" evidence="1">
    <location>
        <begin position="635"/>
        <end position="649"/>
    </location>
</feature>
<dbReference type="eggNOG" id="ENOG502SEGB">
    <property type="taxonomic scope" value="Eukaryota"/>
</dbReference>
<evidence type="ECO:0000313" key="2">
    <source>
        <dbReference type="EMBL" id="CCA69826.1"/>
    </source>
</evidence>
<keyword evidence="3" id="KW-1185">Reference proteome</keyword>
<feature type="region of interest" description="Disordered" evidence="1">
    <location>
        <begin position="842"/>
        <end position="878"/>
    </location>
</feature>
<feature type="compositionally biased region" description="Polar residues" evidence="1">
    <location>
        <begin position="406"/>
        <end position="416"/>
    </location>
</feature>
<feature type="compositionally biased region" description="Basic and acidic residues" evidence="1">
    <location>
        <begin position="547"/>
        <end position="561"/>
    </location>
</feature>
<feature type="region of interest" description="Disordered" evidence="1">
    <location>
        <begin position="388"/>
        <end position="476"/>
    </location>
</feature>
<feature type="region of interest" description="Disordered" evidence="1">
    <location>
        <begin position="703"/>
        <end position="750"/>
    </location>
</feature>
<feature type="region of interest" description="Disordered" evidence="1">
    <location>
        <begin position="1347"/>
        <end position="1366"/>
    </location>
</feature>
<feature type="compositionally biased region" description="Polar residues" evidence="1">
    <location>
        <begin position="110"/>
        <end position="123"/>
    </location>
</feature>
<gene>
    <name evidence="2" type="ORF">PIIN_03766</name>
</gene>
<dbReference type="STRING" id="1109443.G4TEU2"/>
<feature type="compositionally biased region" description="Polar residues" evidence="1">
    <location>
        <begin position="201"/>
        <end position="211"/>
    </location>
</feature>
<feature type="region of interest" description="Disordered" evidence="1">
    <location>
        <begin position="773"/>
        <end position="805"/>
    </location>
</feature>
<feature type="region of interest" description="Disordered" evidence="1">
    <location>
        <begin position="1"/>
        <end position="40"/>
    </location>
</feature>
<feature type="compositionally biased region" description="Polar residues" evidence="1">
    <location>
        <begin position="1127"/>
        <end position="1136"/>
    </location>
</feature>
<proteinExistence type="predicted"/>
<feature type="compositionally biased region" description="Basic and acidic residues" evidence="1">
    <location>
        <begin position="1"/>
        <end position="14"/>
    </location>
</feature>
<feature type="compositionally biased region" description="Polar residues" evidence="1">
    <location>
        <begin position="1575"/>
        <end position="1584"/>
    </location>
</feature>
<feature type="compositionally biased region" description="Polar residues" evidence="1">
    <location>
        <begin position="1504"/>
        <end position="1537"/>
    </location>
</feature>
<feature type="compositionally biased region" description="Polar residues" evidence="1">
    <location>
        <begin position="1093"/>
        <end position="1114"/>
    </location>
</feature>
<feature type="compositionally biased region" description="Low complexity" evidence="1">
    <location>
        <begin position="235"/>
        <end position="250"/>
    </location>
</feature>
<feature type="compositionally biased region" description="Low complexity" evidence="1">
    <location>
        <begin position="129"/>
        <end position="142"/>
    </location>
</feature>
<dbReference type="OrthoDB" id="3259825at2759"/>